<dbReference type="EMBL" id="CAAALY010262422">
    <property type="protein sequence ID" value="VEL39749.1"/>
    <property type="molecule type" value="Genomic_DNA"/>
</dbReference>
<sequence length="247" mass="25683">MSLGPEPSLARFARVGPRNLPPGHSNASNIATTGDGHDQDREALALEVSFSDAEDDSSLLTTGQLVAGSQGLCNSGTGTGIVGLRGTSAIYRAPDSRSLGQPTLAGFTASLVGPGFTNCQTSWLPGLQEREELSGVGQTAASTKASVLQRTAINNLPQGEEASSRRPTSVDASRAPESCTLIDGHCEDDNNKAEEEEEDEGGWSVDALDATGWNSTLSSARRGSLDDSLLFTTTTDFSTFSDSSAPE</sequence>
<gene>
    <name evidence="2" type="ORF">PXEA_LOCUS33189</name>
</gene>
<evidence type="ECO:0000256" key="1">
    <source>
        <dbReference type="SAM" id="MobiDB-lite"/>
    </source>
</evidence>
<evidence type="ECO:0000313" key="2">
    <source>
        <dbReference type="EMBL" id="VEL39749.1"/>
    </source>
</evidence>
<feature type="region of interest" description="Disordered" evidence="1">
    <location>
        <begin position="153"/>
        <end position="209"/>
    </location>
</feature>
<dbReference type="Proteomes" id="UP000784294">
    <property type="component" value="Unassembled WGS sequence"/>
</dbReference>
<keyword evidence="3" id="KW-1185">Reference proteome</keyword>
<accession>A0A3S5AWY1</accession>
<feature type="compositionally biased region" description="Basic and acidic residues" evidence="1">
    <location>
        <begin position="184"/>
        <end position="193"/>
    </location>
</feature>
<evidence type="ECO:0000313" key="3">
    <source>
        <dbReference type="Proteomes" id="UP000784294"/>
    </source>
</evidence>
<proteinExistence type="predicted"/>
<organism evidence="2 3">
    <name type="scientific">Protopolystoma xenopodis</name>
    <dbReference type="NCBI Taxonomy" id="117903"/>
    <lineage>
        <taxon>Eukaryota</taxon>
        <taxon>Metazoa</taxon>
        <taxon>Spiralia</taxon>
        <taxon>Lophotrochozoa</taxon>
        <taxon>Platyhelminthes</taxon>
        <taxon>Monogenea</taxon>
        <taxon>Polyopisthocotylea</taxon>
        <taxon>Polystomatidea</taxon>
        <taxon>Polystomatidae</taxon>
        <taxon>Protopolystoma</taxon>
    </lineage>
</organism>
<protein>
    <submittedName>
        <fullName evidence="2">Uncharacterized protein</fullName>
    </submittedName>
</protein>
<comment type="caution">
    <text evidence="2">The sequence shown here is derived from an EMBL/GenBank/DDBJ whole genome shotgun (WGS) entry which is preliminary data.</text>
</comment>
<reference evidence="2" key="1">
    <citation type="submission" date="2018-11" db="EMBL/GenBank/DDBJ databases">
        <authorList>
            <consortium name="Pathogen Informatics"/>
        </authorList>
    </citation>
    <scope>NUCLEOTIDE SEQUENCE</scope>
</reference>
<name>A0A3S5AWY1_9PLAT</name>
<dbReference type="AlphaFoldDB" id="A0A3S5AWY1"/>
<feature type="region of interest" description="Disordered" evidence="1">
    <location>
        <begin position="13"/>
        <end position="37"/>
    </location>
</feature>